<dbReference type="GO" id="GO:0004674">
    <property type="term" value="F:protein serine/threonine kinase activity"/>
    <property type="evidence" value="ECO:0007669"/>
    <property type="project" value="UniProtKB-KW"/>
</dbReference>
<keyword evidence="15" id="KW-0325">Glycoprotein</keyword>
<evidence type="ECO:0000256" key="17">
    <source>
        <dbReference type="ARBA" id="ARBA00048679"/>
    </source>
</evidence>
<keyword evidence="11 18" id="KW-0067">ATP-binding</keyword>
<feature type="transmembrane region" description="Helical" evidence="20">
    <location>
        <begin position="724"/>
        <end position="745"/>
    </location>
</feature>
<keyword evidence="4" id="KW-1003">Cell membrane</keyword>
<dbReference type="SMART" id="SM00220">
    <property type="entry name" value="S_TKc"/>
    <property type="match status" value="1"/>
</dbReference>
<keyword evidence="8" id="KW-0732">Signal</keyword>
<gene>
    <name evidence="25" type="ORF">E5676_scaffold861G00210</name>
    <name evidence="24" type="ORF">E6C27_scaffold96G001080</name>
</gene>
<evidence type="ECO:0000259" key="22">
    <source>
        <dbReference type="PROSITE" id="PS50927"/>
    </source>
</evidence>
<comment type="subcellular location">
    <subcellularLocation>
        <location evidence="2">Cell membrane</location>
        <topology evidence="2">Single-pass type I membrane protein</topology>
    </subcellularLocation>
    <subcellularLocation>
        <location evidence="1">Membrane</location>
        <topology evidence="1">Multi-pass membrane protein</topology>
    </subcellularLocation>
</comment>
<proteinExistence type="predicted"/>
<reference evidence="26 27" key="1">
    <citation type="submission" date="2019-08" db="EMBL/GenBank/DDBJ databases">
        <title>Draft genome sequences of two oriental melons (Cucumis melo L. var makuwa).</title>
        <authorList>
            <person name="Kwon S.-Y."/>
        </authorList>
    </citation>
    <scope>NUCLEOTIDE SEQUENCE [LARGE SCALE GENOMIC DNA]</scope>
    <source>
        <strain evidence="27">cv. Chang Bougi</strain>
        <strain evidence="26">cv. SW 3</strain>
        <tissue evidence="24">Leaf</tissue>
    </source>
</reference>
<feature type="domain" description="Bulb-type lectin" evidence="22">
    <location>
        <begin position="299"/>
        <end position="421"/>
    </location>
</feature>
<evidence type="ECO:0000256" key="14">
    <source>
        <dbReference type="ARBA" id="ARBA00023157"/>
    </source>
</evidence>
<dbReference type="InterPro" id="IPR011009">
    <property type="entry name" value="Kinase-like_dom_sf"/>
</dbReference>
<dbReference type="InterPro" id="IPR003609">
    <property type="entry name" value="Pan_app"/>
</dbReference>
<keyword evidence="6" id="KW-0808">Transferase</keyword>
<dbReference type="InterPro" id="IPR001245">
    <property type="entry name" value="Ser-Thr/Tyr_kinase_cat_dom"/>
</dbReference>
<dbReference type="SUPFAM" id="SSF56112">
    <property type="entry name" value="Protein kinase-like (PK-like)"/>
    <property type="match status" value="1"/>
</dbReference>
<dbReference type="CDD" id="cd00028">
    <property type="entry name" value="B_lectin"/>
    <property type="match status" value="1"/>
</dbReference>
<evidence type="ECO:0000259" key="21">
    <source>
        <dbReference type="PROSITE" id="PS50011"/>
    </source>
</evidence>
<evidence type="ECO:0000256" key="1">
    <source>
        <dbReference type="ARBA" id="ARBA00004141"/>
    </source>
</evidence>
<evidence type="ECO:0000256" key="5">
    <source>
        <dbReference type="ARBA" id="ARBA00022527"/>
    </source>
</evidence>
<dbReference type="Pfam" id="PF16913">
    <property type="entry name" value="PUNUT"/>
    <property type="match status" value="1"/>
</dbReference>
<evidence type="ECO:0000313" key="27">
    <source>
        <dbReference type="Proteomes" id="UP000321947"/>
    </source>
</evidence>
<dbReference type="PROSITE" id="PS50927">
    <property type="entry name" value="BULB_LECTIN"/>
    <property type="match status" value="1"/>
</dbReference>
<dbReference type="PANTHER" id="PTHR27002">
    <property type="entry name" value="RECEPTOR-LIKE SERINE/THREONINE-PROTEIN KINASE SD1-8"/>
    <property type="match status" value="1"/>
</dbReference>
<dbReference type="InterPro" id="IPR037185">
    <property type="entry name" value="EmrE-like"/>
</dbReference>
<evidence type="ECO:0000259" key="23">
    <source>
        <dbReference type="PROSITE" id="PS50948"/>
    </source>
</evidence>
<dbReference type="CDD" id="cd01098">
    <property type="entry name" value="PAN_AP_plant"/>
    <property type="match status" value="1"/>
</dbReference>
<evidence type="ECO:0000256" key="11">
    <source>
        <dbReference type="ARBA" id="ARBA00022840"/>
    </source>
</evidence>
<evidence type="ECO:0000256" key="2">
    <source>
        <dbReference type="ARBA" id="ARBA00004251"/>
    </source>
</evidence>
<comment type="catalytic activity">
    <reaction evidence="17">
        <text>L-seryl-[protein] + ATP = O-phospho-L-seryl-[protein] + ADP + H(+)</text>
        <dbReference type="Rhea" id="RHEA:17989"/>
        <dbReference type="Rhea" id="RHEA-COMP:9863"/>
        <dbReference type="Rhea" id="RHEA-COMP:11604"/>
        <dbReference type="ChEBI" id="CHEBI:15378"/>
        <dbReference type="ChEBI" id="CHEBI:29999"/>
        <dbReference type="ChEBI" id="CHEBI:30616"/>
        <dbReference type="ChEBI" id="CHEBI:83421"/>
        <dbReference type="ChEBI" id="CHEBI:456216"/>
        <dbReference type="EC" id="2.7.11.1"/>
    </reaction>
</comment>
<dbReference type="GO" id="GO:0005886">
    <property type="term" value="C:plasma membrane"/>
    <property type="evidence" value="ECO:0007669"/>
    <property type="project" value="UniProtKB-SubCell"/>
</dbReference>
<feature type="region of interest" description="Disordered" evidence="19">
    <location>
        <begin position="1085"/>
        <end position="1104"/>
    </location>
</feature>
<keyword evidence="7 20" id="KW-0812">Transmembrane</keyword>
<evidence type="ECO:0000313" key="26">
    <source>
        <dbReference type="Proteomes" id="UP000321393"/>
    </source>
</evidence>
<dbReference type="InterPro" id="IPR036426">
    <property type="entry name" value="Bulb-type_lectin_dom_sf"/>
</dbReference>
<evidence type="ECO:0000256" key="9">
    <source>
        <dbReference type="ARBA" id="ARBA00022741"/>
    </source>
</evidence>
<feature type="binding site" evidence="18">
    <location>
        <position position="827"/>
    </location>
    <ligand>
        <name>ATP</name>
        <dbReference type="ChEBI" id="CHEBI:30616"/>
    </ligand>
</feature>
<keyword evidence="14" id="KW-1015">Disulfide bond</keyword>
<dbReference type="CDD" id="cd14066">
    <property type="entry name" value="STKc_IRAK"/>
    <property type="match status" value="1"/>
</dbReference>
<evidence type="ECO:0000256" key="10">
    <source>
        <dbReference type="ARBA" id="ARBA00022777"/>
    </source>
</evidence>
<evidence type="ECO:0000256" key="7">
    <source>
        <dbReference type="ARBA" id="ARBA00022692"/>
    </source>
</evidence>
<keyword evidence="12 20" id="KW-1133">Transmembrane helix</keyword>
<feature type="transmembrane region" description="Helical" evidence="20">
    <location>
        <begin position="50"/>
        <end position="68"/>
    </location>
</feature>
<evidence type="ECO:0000313" key="25">
    <source>
        <dbReference type="EMBL" id="TYK26361.1"/>
    </source>
</evidence>
<evidence type="ECO:0000256" key="3">
    <source>
        <dbReference type="ARBA" id="ARBA00012513"/>
    </source>
</evidence>
<dbReference type="EC" id="2.7.11.1" evidence="3"/>
<evidence type="ECO:0000256" key="20">
    <source>
        <dbReference type="SAM" id="Phobius"/>
    </source>
</evidence>
<dbReference type="PANTHER" id="PTHR27002:SF1082">
    <property type="entry name" value="OS06G0693000 PROTEIN"/>
    <property type="match status" value="1"/>
</dbReference>
<evidence type="ECO:0000256" key="13">
    <source>
        <dbReference type="ARBA" id="ARBA00023136"/>
    </source>
</evidence>
<dbReference type="STRING" id="1194695.A0A5A7ULZ6"/>
<dbReference type="SMART" id="SM00108">
    <property type="entry name" value="B_lectin"/>
    <property type="match status" value="1"/>
</dbReference>
<feature type="compositionally biased region" description="Polar residues" evidence="19">
    <location>
        <begin position="1092"/>
        <end position="1104"/>
    </location>
</feature>
<accession>A0A5A7ULZ6</accession>
<dbReference type="InterPro" id="IPR021820">
    <property type="entry name" value="S-locus_recpt_kinase_C"/>
</dbReference>
<dbReference type="Pfam" id="PF11883">
    <property type="entry name" value="DUF3403"/>
    <property type="match status" value="1"/>
</dbReference>
<evidence type="ECO:0000256" key="6">
    <source>
        <dbReference type="ARBA" id="ARBA00022679"/>
    </source>
</evidence>
<keyword evidence="25" id="KW-0430">Lectin</keyword>
<dbReference type="Proteomes" id="UP000321947">
    <property type="component" value="Unassembled WGS sequence"/>
</dbReference>
<comment type="caution">
    <text evidence="24">The sequence shown here is derived from an EMBL/GenBank/DDBJ whole genome shotgun (WGS) entry which is preliminary data.</text>
</comment>
<dbReference type="FunFam" id="2.90.10.10:FF:000001">
    <property type="entry name" value="G-type lectin S-receptor-like serine/threonine-protein kinase"/>
    <property type="match status" value="1"/>
</dbReference>
<dbReference type="PROSITE" id="PS50011">
    <property type="entry name" value="PROTEIN_KINASE_DOM"/>
    <property type="match status" value="1"/>
</dbReference>
<dbReference type="PROSITE" id="PS50948">
    <property type="entry name" value="PAN"/>
    <property type="match status" value="1"/>
</dbReference>
<dbReference type="InterPro" id="IPR008271">
    <property type="entry name" value="Ser/Thr_kinase_AS"/>
</dbReference>
<feature type="transmembrane region" description="Helical" evidence="20">
    <location>
        <begin position="154"/>
        <end position="174"/>
    </location>
</feature>
<feature type="transmembrane region" description="Helical" evidence="20">
    <location>
        <begin position="15"/>
        <end position="38"/>
    </location>
</feature>
<feature type="transmembrane region" description="Helical" evidence="20">
    <location>
        <begin position="297"/>
        <end position="314"/>
    </location>
</feature>
<dbReference type="EMBL" id="SSTE01007279">
    <property type="protein sequence ID" value="KAA0056933.1"/>
    <property type="molecule type" value="Genomic_DNA"/>
</dbReference>
<organism evidence="24 26">
    <name type="scientific">Cucumis melo var. makuwa</name>
    <name type="common">Oriental melon</name>
    <dbReference type="NCBI Taxonomy" id="1194695"/>
    <lineage>
        <taxon>Eukaryota</taxon>
        <taxon>Viridiplantae</taxon>
        <taxon>Streptophyta</taxon>
        <taxon>Embryophyta</taxon>
        <taxon>Tracheophyta</taxon>
        <taxon>Spermatophyta</taxon>
        <taxon>Magnoliopsida</taxon>
        <taxon>eudicotyledons</taxon>
        <taxon>Gunneridae</taxon>
        <taxon>Pentapetalae</taxon>
        <taxon>rosids</taxon>
        <taxon>fabids</taxon>
        <taxon>Cucurbitales</taxon>
        <taxon>Cucurbitaceae</taxon>
        <taxon>Benincaseae</taxon>
        <taxon>Cucumis</taxon>
    </lineage>
</organism>
<dbReference type="Proteomes" id="UP000321393">
    <property type="component" value="Unassembled WGS sequence"/>
</dbReference>
<feature type="domain" description="Apple" evidence="23">
    <location>
        <begin position="614"/>
        <end position="695"/>
    </location>
</feature>
<feature type="domain" description="Protein kinase" evidence="21">
    <location>
        <begin position="798"/>
        <end position="1074"/>
    </location>
</feature>
<protein>
    <recommendedName>
        <fullName evidence="3">non-specific serine/threonine protein kinase</fullName>
        <ecNumber evidence="3">2.7.11.1</ecNumber>
    </recommendedName>
</protein>
<dbReference type="GO" id="GO:0030246">
    <property type="term" value="F:carbohydrate binding"/>
    <property type="evidence" value="ECO:0007669"/>
    <property type="project" value="UniProtKB-KW"/>
</dbReference>
<evidence type="ECO:0000256" key="8">
    <source>
        <dbReference type="ARBA" id="ARBA00022729"/>
    </source>
</evidence>
<dbReference type="SUPFAM" id="SSF103481">
    <property type="entry name" value="Multidrug resistance efflux transporter EmrE"/>
    <property type="match status" value="1"/>
</dbReference>
<keyword evidence="9 18" id="KW-0547">Nucleotide-binding</keyword>
<keyword evidence="25" id="KW-0675">Receptor</keyword>
<feature type="transmembrane region" description="Helical" evidence="20">
    <location>
        <begin position="219"/>
        <end position="245"/>
    </location>
</feature>
<dbReference type="PROSITE" id="PS00107">
    <property type="entry name" value="PROTEIN_KINASE_ATP"/>
    <property type="match status" value="1"/>
</dbReference>
<feature type="transmembrane region" description="Helical" evidence="20">
    <location>
        <begin position="265"/>
        <end position="290"/>
    </location>
</feature>
<dbReference type="OrthoDB" id="1934880at2759"/>
<dbReference type="InterPro" id="IPR001480">
    <property type="entry name" value="Bulb-type_lectin_dom"/>
</dbReference>
<evidence type="ECO:0000256" key="18">
    <source>
        <dbReference type="PROSITE-ProRule" id="PRU10141"/>
    </source>
</evidence>
<keyword evidence="13 20" id="KW-0472">Membrane</keyword>
<dbReference type="FunFam" id="1.10.510.10:FF:000060">
    <property type="entry name" value="G-type lectin S-receptor-like serine/threonine-protein kinase"/>
    <property type="match status" value="1"/>
</dbReference>
<dbReference type="SUPFAM" id="SSF51110">
    <property type="entry name" value="alpha-D-mannose-specific plant lectins"/>
    <property type="match status" value="1"/>
</dbReference>
<dbReference type="AlphaFoldDB" id="A0A5A7ULZ6"/>
<evidence type="ECO:0000256" key="4">
    <source>
        <dbReference type="ARBA" id="ARBA00022475"/>
    </source>
</evidence>
<dbReference type="InterPro" id="IPR000719">
    <property type="entry name" value="Prot_kinase_dom"/>
</dbReference>
<keyword evidence="10 24" id="KW-0418">Kinase</keyword>
<evidence type="ECO:0000256" key="16">
    <source>
        <dbReference type="ARBA" id="ARBA00047899"/>
    </source>
</evidence>
<feature type="transmembrane region" description="Helical" evidence="20">
    <location>
        <begin position="129"/>
        <end position="147"/>
    </location>
</feature>
<feature type="transmembrane region" description="Helical" evidence="20">
    <location>
        <begin position="186"/>
        <end position="207"/>
    </location>
</feature>
<dbReference type="Pfam" id="PF07714">
    <property type="entry name" value="PK_Tyr_Ser-Thr"/>
    <property type="match status" value="1"/>
</dbReference>
<dbReference type="Pfam" id="PF00954">
    <property type="entry name" value="S_locus_glycop"/>
    <property type="match status" value="1"/>
</dbReference>
<evidence type="ECO:0000256" key="12">
    <source>
        <dbReference type="ARBA" id="ARBA00022989"/>
    </source>
</evidence>
<comment type="catalytic activity">
    <reaction evidence="16">
        <text>L-threonyl-[protein] + ATP = O-phospho-L-threonyl-[protein] + ADP + H(+)</text>
        <dbReference type="Rhea" id="RHEA:46608"/>
        <dbReference type="Rhea" id="RHEA-COMP:11060"/>
        <dbReference type="Rhea" id="RHEA-COMP:11605"/>
        <dbReference type="ChEBI" id="CHEBI:15378"/>
        <dbReference type="ChEBI" id="CHEBI:30013"/>
        <dbReference type="ChEBI" id="CHEBI:30616"/>
        <dbReference type="ChEBI" id="CHEBI:61977"/>
        <dbReference type="ChEBI" id="CHEBI:456216"/>
        <dbReference type="EC" id="2.7.11.1"/>
    </reaction>
</comment>
<keyword evidence="5" id="KW-0723">Serine/threonine-protein kinase</keyword>
<dbReference type="Gene3D" id="2.90.10.10">
    <property type="entry name" value="Bulb-type lectin domain"/>
    <property type="match status" value="1"/>
</dbReference>
<dbReference type="Pfam" id="PF01453">
    <property type="entry name" value="B_lectin"/>
    <property type="match status" value="1"/>
</dbReference>
<dbReference type="EMBL" id="SSTD01003381">
    <property type="protein sequence ID" value="TYK26361.1"/>
    <property type="molecule type" value="Genomic_DNA"/>
</dbReference>
<feature type="transmembrane region" description="Helical" evidence="20">
    <location>
        <begin position="98"/>
        <end position="117"/>
    </location>
</feature>
<evidence type="ECO:0000256" key="15">
    <source>
        <dbReference type="ARBA" id="ARBA00023180"/>
    </source>
</evidence>
<dbReference type="InterPro" id="IPR000858">
    <property type="entry name" value="S_locus_glycoprot_dom"/>
</dbReference>
<dbReference type="FunFam" id="3.30.200.20:FF:000195">
    <property type="entry name" value="G-type lectin S-receptor-like serine/threonine-protein kinase"/>
    <property type="match status" value="1"/>
</dbReference>
<sequence length="1119" mass="126338">MDQQQQNTTAMRRPLLVFNCFLLAVGTCGGPLIMRLYFLHGGNRVWLSSFLQTGGCPIIFIPLLISYIHRRRRPRAQYSLNPSEPTNSTEMIFMKPRLFLASSVIGIITGFVDFLYAYGVAQLPVSTSALIRACQLAFTAGFAFWLVKQKFTPYSINAVVLVTAGGAILALHTSGDRRAGEANRDYIAGFLTTVAAAVVYGFILPLVELSYKRARQQITYTLVLEVQFFMSLFATLVCTIAMVINNDFQVIPTEAEAFGLGKAKYYVILVLSAIIWQSFFLGVVGVIFCSSSFFSEIVIAVLLPVTEILAVIIFNENSSSFQLGFFAPPNSTSRYVGIWYNNIPSQTIVWVANRENPLKDASGIFTISKDGNLVVLDGDDTVLWSSNVSSSSKTNTSARILDSGNLVLEDNASGRILWESFKHPSDKFLPSMKFMTNTRTKEMIKLTSWNTPSNPSTGNFSVALEVVSLPEAVIWNNDDNVYWRSGPWNGQSFIGIPEMDSVYLSGFNLVIQNQEYTFSVPQNYSVEEFGSLFLTSQGNFVQSYWNPQERNWNFNWIAIQTECDYYGTCGAFGICNPKASPICSCLKGFKPKNEVEWNQGNWSDGCVRRTPLKCINSSAEGDEFLTVERVKLPYFVQWSDLGLTEDDCKQECLNNCSCNAYAYENGIRCMLWSKSDLIDIQKFESGGAALYIRLSYAELNDARIEESNMTQTSNSNVDGKDKKWIDVAIAVPVTFIIFIIIVISFRWKYTTRTSDDERKGILELLKEDDMNHMIKDDIKHEDLPSYDYEELAIATNNFDTNNKLGKGGFGSVYKGKLLNGQEIAVKKLARTSLQGYEEFKNEVRLISKLQHRNLVRLFGYCMEREQQMLIYEYMPNLSLDNLIFGSSKHELLNWRQRFNIIDGIARGLLYLHRDSRVKIIHRDLKASNILLDQDLDPKISDFGMARILFGNEIQANTQRAAGTYGYMSPEYAMEGLFSEKSDVYSFGVLLLEIISGRKNTGFYRHEQALSLLEFAWKLWMEDNLIPLIEEAIYELCYQQEILRCIQVGLLCVQRFVNDRPNISTIISMLNSEILDLPSPKEPGFIGNGRPCESNSTESSQQNLNKDSVNNVTLTTIVGR</sequence>
<dbReference type="GO" id="GO:0005524">
    <property type="term" value="F:ATP binding"/>
    <property type="evidence" value="ECO:0007669"/>
    <property type="project" value="UniProtKB-UniRule"/>
</dbReference>
<dbReference type="Gene3D" id="3.30.200.20">
    <property type="entry name" value="Phosphorylase Kinase, domain 1"/>
    <property type="match status" value="1"/>
</dbReference>
<dbReference type="Gene3D" id="1.10.510.10">
    <property type="entry name" value="Transferase(Phosphotransferase) domain 1"/>
    <property type="match status" value="1"/>
</dbReference>
<name>A0A5A7ULZ6_CUCMM</name>
<dbReference type="PROSITE" id="PS00108">
    <property type="entry name" value="PROTEIN_KINASE_ST"/>
    <property type="match status" value="1"/>
</dbReference>
<evidence type="ECO:0000256" key="19">
    <source>
        <dbReference type="SAM" id="MobiDB-lite"/>
    </source>
</evidence>
<dbReference type="SMART" id="SM00473">
    <property type="entry name" value="PAN_AP"/>
    <property type="match status" value="1"/>
</dbReference>
<dbReference type="GO" id="GO:0048544">
    <property type="term" value="P:recognition of pollen"/>
    <property type="evidence" value="ECO:0007669"/>
    <property type="project" value="InterPro"/>
</dbReference>
<evidence type="ECO:0000313" key="24">
    <source>
        <dbReference type="EMBL" id="KAA0056933.1"/>
    </source>
</evidence>
<dbReference type="Pfam" id="PF08276">
    <property type="entry name" value="PAN_2"/>
    <property type="match status" value="1"/>
</dbReference>
<dbReference type="InterPro" id="IPR017441">
    <property type="entry name" value="Protein_kinase_ATP_BS"/>
</dbReference>